<dbReference type="SUPFAM" id="SSF103481">
    <property type="entry name" value="Multidrug resistance efflux transporter EmrE"/>
    <property type="match status" value="2"/>
</dbReference>
<dbReference type="Pfam" id="PF00892">
    <property type="entry name" value="EamA"/>
    <property type="match status" value="1"/>
</dbReference>
<dbReference type="RefSeq" id="WP_078319913.1">
    <property type="nucleotide sequence ID" value="NZ_FXTS01000005.1"/>
</dbReference>
<evidence type="ECO:0000256" key="6">
    <source>
        <dbReference type="SAM" id="SignalP"/>
    </source>
</evidence>
<accession>A0A1T1HAL2</accession>
<dbReference type="InterPro" id="IPR050638">
    <property type="entry name" value="AA-Vitamin_Transporters"/>
</dbReference>
<sequence length="313" mass="33537">MIRPVLLTLLSLMALAANSVLCRLALAPEQTPLAESLIDGATERVLASGAIDPVSFTLLRLVAGVGMLWLVIFLLSWKKSEPQKPVAGGSYRAGFMLFIYALAFSVAYLDLDTGAGALVLFGAVQLTMILAGWLQGQRLHFIEWAGVLLAFSGFVYLVLPGFSTPSFSGFILMTLAGIAWGGYTLKGRGSRTPALDTARNFLFTWPWLLLLILWLLIEGGEWTSRGVILALISGAITSGLGYVIWYATLPFYTGTQAAVLQLSVPVIAAVGGVVFVSEPVTMTLIIASLMILGGIFLVITGRWYLQRTASKAG</sequence>
<keyword evidence="4 5" id="KW-0472">Membrane</keyword>
<feature type="domain" description="EamA" evidence="7">
    <location>
        <begin position="168"/>
        <end position="299"/>
    </location>
</feature>
<evidence type="ECO:0000256" key="1">
    <source>
        <dbReference type="ARBA" id="ARBA00004141"/>
    </source>
</evidence>
<gene>
    <name evidence="8" type="ORF">BTA35_0211225</name>
</gene>
<dbReference type="AlphaFoldDB" id="A0A1T1HAL2"/>
<feature type="transmembrane region" description="Helical" evidence="5">
    <location>
        <begin position="141"/>
        <end position="159"/>
    </location>
</feature>
<feature type="signal peptide" evidence="6">
    <location>
        <begin position="1"/>
        <end position="16"/>
    </location>
</feature>
<keyword evidence="2 5" id="KW-0812">Transmembrane</keyword>
<keyword evidence="6" id="KW-0732">Signal</keyword>
<keyword evidence="3 5" id="KW-1133">Transmembrane helix</keyword>
<comment type="caution">
    <text evidence="8">The sequence shown here is derived from an EMBL/GenBank/DDBJ whole genome shotgun (WGS) entry which is preliminary data.</text>
</comment>
<protein>
    <recommendedName>
        <fullName evidence="7">EamA domain-containing protein</fullName>
    </recommendedName>
</protein>
<name>A0A1T1HAL2_OCELI</name>
<comment type="subcellular location">
    <subcellularLocation>
        <location evidence="1">Membrane</location>
        <topology evidence="1">Multi-pass membrane protein</topology>
    </subcellularLocation>
</comment>
<feature type="transmembrane region" description="Helical" evidence="5">
    <location>
        <begin position="115"/>
        <end position="134"/>
    </location>
</feature>
<feature type="transmembrane region" description="Helical" evidence="5">
    <location>
        <begin position="165"/>
        <end position="185"/>
    </location>
</feature>
<dbReference type="EMBL" id="MTSD02000004">
    <property type="protein sequence ID" value="OOV86862.1"/>
    <property type="molecule type" value="Genomic_DNA"/>
</dbReference>
<dbReference type="GO" id="GO:0016020">
    <property type="term" value="C:membrane"/>
    <property type="evidence" value="ECO:0007669"/>
    <property type="project" value="UniProtKB-SubCell"/>
</dbReference>
<dbReference type="PANTHER" id="PTHR32322:SF9">
    <property type="entry name" value="AMINO-ACID METABOLITE EFFLUX PUMP-RELATED"/>
    <property type="match status" value="1"/>
</dbReference>
<proteinExistence type="predicted"/>
<feature type="transmembrane region" description="Helical" evidence="5">
    <location>
        <begin position="223"/>
        <end position="245"/>
    </location>
</feature>
<dbReference type="InterPro" id="IPR000620">
    <property type="entry name" value="EamA_dom"/>
</dbReference>
<evidence type="ECO:0000313" key="9">
    <source>
        <dbReference type="Proteomes" id="UP000190064"/>
    </source>
</evidence>
<keyword evidence="9" id="KW-1185">Reference proteome</keyword>
<evidence type="ECO:0000313" key="8">
    <source>
        <dbReference type="EMBL" id="OOV86862.1"/>
    </source>
</evidence>
<dbReference type="PANTHER" id="PTHR32322">
    <property type="entry name" value="INNER MEMBRANE TRANSPORTER"/>
    <property type="match status" value="1"/>
</dbReference>
<reference evidence="8" key="1">
    <citation type="submission" date="2017-02" db="EMBL/GenBank/DDBJ databases">
        <title>Draft Genome Sequence of the Salt Water Bacterium Oceanospirillum linum ATCC 11336.</title>
        <authorList>
            <person name="Trachtenberg A.M."/>
            <person name="Carney J.G."/>
            <person name="Linnane J.D."/>
            <person name="Rheaume B.A."/>
            <person name="Pitts N.L."/>
            <person name="Mykles D.L."/>
            <person name="Maclea K.S."/>
        </authorList>
    </citation>
    <scope>NUCLEOTIDE SEQUENCE [LARGE SCALE GENOMIC DNA]</scope>
    <source>
        <strain evidence="8">ATCC 11336</strain>
    </source>
</reference>
<feature type="transmembrane region" description="Helical" evidence="5">
    <location>
        <begin position="58"/>
        <end position="77"/>
    </location>
</feature>
<feature type="transmembrane region" description="Helical" evidence="5">
    <location>
        <begin position="282"/>
        <end position="305"/>
    </location>
</feature>
<organism evidence="8 9">
    <name type="scientific">Oceanospirillum linum</name>
    <dbReference type="NCBI Taxonomy" id="966"/>
    <lineage>
        <taxon>Bacteria</taxon>
        <taxon>Pseudomonadati</taxon>
        <taxon>Pseudomonadota</taxon>
        <taxon>Gammaproteobacteria</taxon>
        <taxon>Oceanospirillales</taxon>
        <taxon>Oceanospirillaceae</taxon>
        <taxon>Oceanospirillum</taxon>
    </lineage>
</organism>
<dbReference type="InterPro" id="IPR037185">
    <property type="entry name" value="EmrE-like"/>
</dbReference>
<feature type="transmembrane region" description="Helical" evidence="5">
    <location>
        <begin position="257"/>
        <end position="276"/>
    </location>
</feature>
<dbReference type="Proteomes" id="UP000190064">
    <property type="component" value="Unassembled WGS sequence"/>
</dbReference>
<evidence type="ECO:0000256" key="5">
    <source>
        <dbReference type="SAM" id="Phobius"/>
    </source>
</evidence>
<evidence type="ECO:0000259" key="7">
    <source>
        <dbReference type="Pfam" id="PF00892"/>
    </source>
</evidence>
<evidence type="ECO:0000256" key="3">
    <source>
        <dbReference type="ARBA" id="ARBA00022989"/>
    </source>
</evidence>
<evidence type="ECO:0000256" key="4">
    <source>
        <dbReference type="ARBA" id="ARBA00023136"/>
    </source>
</evidence>
<evidence type="ECO:0000256" key="2">
    <source>
        <dbReference type="ARBA" id="ARBA00022692"/>
    </source>
</evidence>
<feature type="transmembrane region" description="Helical" evidence="5">
    <location>
        <begin position="89"/>
        <end position="109"/>
    </location>
</feature>
<feature type="transmembrane region" description="Helical" evidence="5">
    <location>
        <begin position="197"/>
        <end position="217"/>
    </location>
</feature>
<dbReference type="STRING" id="966.BTA35_0211225"/>
<feature type="chain" id="PRO_5010539272" description="EamA domain-containing protein" evidence="6">
    <location>
        <begin position="17"/>
        <end position="313"/>
    </location>
</feature>